<evidence type="ECO:0000313" key="1">
    <source>
        <dbReference type="EMBL" id="EIA63472.1"/>
    </source>
</evidence>
<protein>
    <submittedName>
        <fullName evidence="1">Sugar transferase</fullName>
    </submittedName>
</protein>
<comment type="caution">
    <text evidence="1">The sequence shown here is derived from an EMBL/GenBank/DDBJ whole genome shotgun (WGS) entry which is preliminary data.</text>
</comment>
<reference evidence="1 2" key="1">
    <citation type="submission" date="2010-09" db="EMBL/GenBank/DDBJ databases">
        <authorList>
            <person name="Richards V."/>
            <person name="Lefebure T."/>
            <person name="Suzuki H."/>
            <person name="Pavinski Bitar P."/>
            <person name="Stanhope M."/>
        </authorList>
    </citation>
    <scope>NUCLEOTIDE SEQUENCE [LARGE SCALE GENOMIC DNA]</scope>
    <source>
        <strain evidence="1 2">80352</strain>
    </source>
</reference>
<name>A0ABN0EPA6_CAMCO</name>
<organism evidence="1 2">
    <name type="scientific">Campylobacter coli 80352</name>
    <dbReference type="NCBI Taxonomy" id="887288"/>
    <lineage>
        <taxon>Bacteria</taxon>
        <taxon>Pseudomonadati</taxon>
        <taxon>Campylobacterota</taxon>
        <taxon>Epsilonproteobacteria</taxon>
        <taxon>Campylobacterales</taxon>
        <taxon>Campylobacteraceae</taxon>
        <taxon>Campylobacter</taxon>
    </lineage>
</organism>
<sequence length="36" mass="4169">YKEALKEKKCFTYKLGQELIKANKNWYGGGVYQVVA</sequence>
<gene>
    <name evidence="1" type="ORF">cco14_06205</name>
</gene>
<evidence type="ECO:0000313" key="2">
    <source>
        <dbReference type="Proteomes" id="UP000005511"/>
    </source>
</evidence>
<dbReference type="EMBL" id="AIMT01000060">
    <property type="protein sequence ID" value="EIA63472.1"/>
    <property type="molecule type" value="Genomic_DNA"/>
</dbReference>
<feature type="non-terminal residue" evidence="1">
    <location>
        <position position="1"/>
    </location>
</feature>
<keyword evidence="1" id="KW-0808">Transferase</keyword>
<keyword evidence="2" id="KW-1185">Reference proteome</keyword>
<proteinExistence type="predicted"/>
<dbReference type="GO" id="GO:0016740">
    <property type="term" value="F:transferase activity"/>
    <property type="evidence" value="ECO:0007669"/>
    <property type="project" value="UniProtKB-KW"/>
</dbReference>
<dbReference type="Proteomes" id="UP000005511">
    <property type="component" value="Unassembled WGS sequence"/>
</dbReference>
<accession>A0ABN0EPA6</accession>